<comment type="caution">
    <text evidence="7">The sequence shown here is derived from an EMBL/GenBank/DDBJ whole genome shotgun (WGS) entry which is preliminary data.</text>
</comment>
<keyword evidence="3" id="KW-1003">Cell membrane</keyword>
<keyword evidence="4" id="KW-0812">Transmembrane</keyword>
<evidence type="ECO:0000256" key="5">
    <source>
        <dbReference type="ARBA" id="ARBA00022989"/>
    </source>
</evidence>
<gene>
    <name evidence="7" type="ORF">ACFSJG_00395</name>
</gene>
<evidence type="ECO:0000313" key="7">
    <source>
        <dbReference type="EMBL" id="MFD1810659.1"/>
    </source>
</evidence>
<proteinExistence type="inferred from homology"/>
<accession>A0ABW4NYI5</accession>
<dbReference type="PANTHER" id="PTHR33452:SF1">
    <property type="entry name" value="INNER MEMBRANE PROTEIN YPHA-RELATED"/>
    <property type="match status" value="1"/>
</dbReference>
<dbReference type="RefSeq" id="WP_378483219.1">
    <property type="nucleotide sequence ID" value="NZ_JBHUFB010000001.1"/>
</dbReference>
<reference evidence="8" key="1">
    <citation type="journal article" date="2019" name="Int. J. Syst. Evol. Microbiol.">
        <title>The Global Catalogue of Microorganisms (GCM) 10K type strain sequencing project: providing services to taxonomists for standard genome sequencing and annotation.</title>
        <authorList>
            <consortium name="The Broad Institute Genomics Platform"/>
            <consortium name="The Broad Institute Genome Sequencing Center for Infectious Disease"/>
            <person name="Wu L."/>
            <person name="Ma J."/>
        </authorList>
    </citation>
    <scope>NUCLEOTIDE SEQUENCE [LARGE SCALE GENOMIC DNA]</scope>
    <source>
        <strain evidence="8">DT72</strain>
    </source>
</reference>
<evidence type="ECO:0000256" key="2">
    <source>
        <dbReference type="ARBA" id="ARBA00006679"/>
    </source>
</evidence>
<dbReference type="PANTHER" id="PTHR33452">
    <property type="entry name" value="OXIDOREDUCTASE CATD-RELATED"/>
    <property type="match status" value="1"/>
</dbReference>
<name>A0ABW4NYI5_9NOCA</name>
<sequence length="301" mass="31797">MIVRRIARPLLSSVFIAGGVDALRNPAAKAPAAGAVAEQAADKLPASVSEKVPADPETLVRINGAVQVGAGVLLAVGKAPRLASLALAGSLVPTTLVGHAFWKIDDPAQRSAQQIQFFKNLSLLGGLLIAAVDTEGKPSLGWRGRRAARHAQDRLAEALGNDSGPTALAAVTERAQVAADQAGVLGGEALDVARERGGEALDVVRERGGEWADLLREHGSELAEQARVRGHELAELARERGEEWAEIARDRGVDWAEIARDRGGEWTSAASDQAEILGRRARRKAQKALDAARERTAELQS</sequence>
<evidence type="ECO:0000256" key="1">
    <source>
        <dbReference type="ARBA" id="ARBA00004651"/>
    </source>
</evidence>
<dbReference type="Pfam" id="PF07681">
    <property type="entry name" value="DoxX"/>
    <property type="match status" value="1"/>
</dbReference>
<dbReference type="Proteomes" id="UP001597286">
    <property type="component" value="Unassembled WGS sequence"/>
</dbReference>
<comment type="similarity">
    <text evidence="2">Belongs to the DoxX family.</text>
</comment>
<evidence type="ECO:0000313" key="8">
    <source>
        <dbReference type="Proteomes" id="UP001597286"/>
    </source>
</evidence>
<dbReference type="EMBL" id="JBHUFB010000001">
    <property type="protein sequence ID" value="MFD1810659.1"/>
    <property type="molecule type" value="Genomic_DNA"/>
</dbReference>
<evidence type="ECO:0000256" key="6">
    <source>
        <dbReference type="ARBA" id="ARBA00023136"/>
    </source>
</evidence>
<dbReference type="InterPro" id="IPR051907">
    <property type="entry name" value="DoxX-like_oxidoreductase"/>
</dbReference>
<keyword evidence="6" id="KW-0472">Membrane</keyword>
<evidence type="ECO:0000256" key="3">
    <source>
        <dbReference type="ARBA" id="ARBA00022475"/>
    </source>
</evidence>
<protein>
    <submittedName>
        <fullName evidence="7">DoxX family membrane protein</fullName>
    </submittedName>
</protein>
<comment type="subcellular location">
    <subcellularLocation>
        <location evidence="1">Cell membrane</location>
        <topology evidence="1">Multi-pass membrane protein</topology>
    </subcellularLocation>
</comment>
<dbReference type="InterPro" id="IPR032808">
    <property type="entry name" value="DoxX"/>
</dbReference>
<evidence type="ECO:0000256" key="4">
    <source>
        <dbReference type="ARBA" id="ARBA00022692"/>
    </source>
</evidence>
<organism evidence="7 8">
    <name type="scientific">Rhodococcus gannanensis</name>
    <dbReference type="NCBI Taxonomy" id="1960308"/>
    <lineage>
        <taxon>Bacteria</taxon>
        <taxon>Bacillati</taxon>
        <taxon>Actinomycetota</taxon>
        <taxon>Actinomycetes</taxon>
        <taxon>Mycobacteriales</taxon>
        <taxon>Nocardiaceae</taxon>
        <taxon>Rhodococcus</taxon>
    </lineage>
</organism>
<keyword evidence="5" id="KW-1133">Transmembrane helix</keyword>
<keyword evidence="8" id="KW-1185">Reference proteome</keyword>